<sequence length="189" mass="20725">MHGMGGMGGMHGGFGGRPGYAAPEKRYDAIPEGTVVTLKGLVSASDRNGDRGVVRNFIPSSGRYVVELEDSDETMSVKPINLLQHVRVRVQGIESQPHLNGENGTVIAWNPQTERYNIYVESLRKVVSLKPNNVILDSGTVGQVTGLASKPELNGKWGTVKAWRRDTNKYDLQLSASKIIRIKVENLRV</sequence>
<dbReference type="AlphaFoldDB" id="A0A7S1DAL8"/>
<proteinExistence type="predicted"/>
<accession>A0A7S1DAL8</accession>
<reference evidence="1" key="1">
    <citation type="submission" date="2021-01" db="EMBL/GenBank/DDBJ databases">
        <authorList>
            <person name="Corre E."/>
            <person name="Pelletier E."/>
            <person name="Niang G."/>
            <person name="Scheremetjew M."/>
            <person name="Finn R."/>
            <person name="Kale V."/>
            <person name="Holt S."/>
            <person name="Cochrane G."/>
            <person name="Meng A."/>
            <person name="Brown T."/>
            <person name="Cohen L."/>
        </authorList>
    </citation>
    <scope>NUCLEOTIDE SEQUENCE</scope>
    <source>
        <strain evidence="1">ECT3854</strain>
    </source>
</reference>
<protein>
    <submittedName>
        <fullName evidence="1">Uncharacterized protein</fullName>
    </submittedName>
</protein>
<gene>
    <name evidence="1" type="ORF">CTEN0397_LOCUS13440</name>
</gene>
<name>A0A7S1DAL8_CYCTE</name>
<dbReference type="EMBL" id="HBFW01020898">
    <property type="protein sequence ID" value="CAD8942374.1"/>
    <property type="molecule type" value="Transcribed_RNA"/>
</dbReference>
<organism evidence="1">
    <name type="scientific">Cyclophora tenuis</name>
    <name type="common">Marine diatom</name>
    <dbReference type="NCBI Taxonomy" id="216820"/>
    <lineage>
        <taxon>Eukaryota</taxon>
        <taxon>Sar</taxon>
        <taxon>Stramenopiles</taxon>
        <taxon>Ochrophyta</taxon>
        <taxon>Bacillariophyta</taxon>
        <taxon>Fragilariophyceae</taxon>
        <taxon>Fragilariophycidae</taxon>
        <taxon>Cyclophorales</taxon>
        <taxon>Cyclophoraceae</taxon>
        <taxon>Cyclophora</taxon>
    </lineage>
</organism>
<evidence type="ECO:0000313" key="1">
    <source>
        <dbReference type="EMBL" id="CAD8942374.1"/>
    </source>
</evidence>